<dbReference type="CDD" id="cd02077">
    <property type="entry name" value="P-type_ATPase_Mg"/>
    <property type="match status" value="1"/>
</dbReference>
<dbReference type="InterPro" id="IPR006068">
    <property type="entry name" value="ATPase_P-typ_cation-transptr_C"/>
</dbReference>
<keyword evidence="7" id="KW-0997">Cell inner membrane</keyword>
<keyword evidence="8" id="KW-0597">Phosphoprotein</keyword>
<evidence type="ECO:0000256" key="3">
    <source>
        <dbReference type="ARBA" id="ARBA00008746"/>
    </source>
</evidence>
<evidence type="ECO:0000256" key="12">
    <source>
        <dbReference type="ARBA" id="ARBA00022842"/>
    </source>
</evidence>
<dbReference type="EC" id="7.2.2.14" evidence="4"/>
<dbReference type="SUPFAM" id="SSF81660">
    <property type="entry name" value="Metal cation-transporting ATPase, ATP-binding domain N"/>
    <property type="match status" value="1"/>
</dbReference>
<evidence type="ECO:0000313" key="20">
    <source>
        <dbReference type="EMBL" id="HIQ83616.1"/>
    </source>
</evidence>
<dbReference type="InterPro" id="IPR036412">
    <property type="entry name" value="HAD-like_sf"/>
</dbReference>
<evidence type="ECO:0000256" key="10">
    <source>
        <dbReference type="ARBA" id="ARBA00022741"/>
    </source>
</evidence>
<dbReference type="InterPro" id="IPR004014">
    <property type="entry name" value="ATPase_P-typ_cation-transptr_N"/>
</dbReference>
<comment type="subcellular location">
    <subcellularLocation>
        <location evidence="2">Cell inner membrane</location>
        <topology evidence="2">Multi-pass membrane protein</topology>
    </subcellularLocation>
</comment>
<reference evidence="20" key="2">
    <citation type="journal article" date="2021" name="PeerJ">
        <title>Extensive microbial diversity within the chicken gut microbiome revealed by metagenomics and culture.</title>
        <authorList>
            <person name="Gilroy R."/>
            <person name="Ravi A."/>
            <person name="Getino M."/>
            <person name="Pursley I."/>
            <person name="Horton D.L."/>
            <person name="Alikhan N.F."/>
            <person name="Baker D."/>
            <person name="Gharbi K."/>
            <person name="Hall N."/>
            <person name="Watson M."/>
            <person name="Adriaenssens E.M."/>
            <person name="Foster-Nyarko E."/>
            <person name="Jarju S."/>
            <person name="Secka A."/>
            <person name="Antonio M."/>
            <person name="Oren A."/>
            <person name="Chaudhuri R.R."/>
            <person name="La Ragione R."/>
            <person name="Hildebrand F."/>
            <person name="Pallen M.J."/>
        </authorList>
    </citation>
    <scope>NUCLEOTIDE SEQUENCE</scope>
    <source>
        <strain evidence="20">ChiSjej6B24-2974</strain>
    </source>
</reference>
<dbReference type="SUPFAM" id="SSF81665">
    <property type="entry name" value="Calcium ATPase, transmembrane domain M"/>
    <property type="match status" value="1"/>
</dbReference>
<dbReference type="InterPro" id="IPR023298">
    <property type="entry name" value="ATPase_P-typ_TM_dom_sf"/>
</dbReference>
<dbReference type="InterPro" id="IPR044492">
    <property type="entry name" value="P_typ_ATPase_HD_dom"/>
</dbReference>
<dbReference type="Gene3D" id="3.40.1110.10">
    <property type="entry name" value="Calcium-transporting ATPase, cytoplasmic domain N"/>
    <property type="match status" value="1"/>
</dbReference>
<dbReference type="Gene3D" id="1.20.1110.10">
    <property type="entry name" value="Calcium-transporting ATPase, transmembrane domain"/>
    <property type="match status" value="1"/>
</dbReference>
<evidence type="ECO:0000256" key="5">
    <source>
        <dbReference type="ARBA" id="ARBA00013555"/>
    </source>
</evidence>
<feature type="transmembrane region" description="Helical" evidence="18">
    <location>
        <begin position="834"/>
        <end position="856"/>
    </location>
</feature>
<dbReference type="NCBIfam" id="TIGR01494">
    <property type="entry name" value="ATPase_P-type"/>
    <property type="match status" value="2"/>
</dbReference>
<protein>
    <recommendedName>
        <fullName evidence="5">Magnesium-transporting ATPase, P-type 1</fullName>
        <ecNumber evidence="4">7.2.2.14</ecNumber>
    </recommendedName>
    <alternativeName>
        <fullName evidence="16">Mg(2+) transport ATPase, P-type 1</fullName>
    </alternativeName>
</protein>
<dbReference type="SFLD" id="SFLDS00003">
    <property type="entry name" value="Haloacid_Dehalogenase"/>
    <property type="match status" value="1"/>
</dbReference>
<dbReference type="AlphaFoldDB" id="A0A9D1CXA5"/>
<keyword evidence="11" id="KW-0067">ATP-binding</keyword>
<name>A0A9D1CXA5_9FIRM</name>
<dbReference type="GO" id="GO:0015444">
    <property type="term" value="F:P-type magnesium transporter activity"/>
    <property type="evidence" value="ECO:0007669"/>
    <property type="project" value="UniProtKB-EC"/>
</dbReference>
<dbReference type="Pfam" id="PF13246">
    <property type="entry name" value="Cation_ATPase"/>
    <property type="match status" value="1"/>
</dbReference>
<dbReference type="InterPro" id="IPR059000">
    <property type="entry name" value="ATPase_P-type_domA"/>
</dbReference>
<keyword evidence="13" id="KW-1278">Translocase</keyword>
<dbReference type="GO" id="GO:0005886">
    <property type="term" value="C:plasma membrane"/>
    <property type="evidence" value="ECO:0007669"/>
    <property type="project" value="UniProtKB-SubCell"/>
</dbReference>
<dbReference type="GO" id="GO:0005524">
    <property type="term" value="F:ATP binding"/>
    <property type="evidence" value="ECO:0007669"/>
    <property type="project" value="UniProtKB-KW"/>
</dbReference>
<evidence type="ECO:0000256" key="8">
    <source>
        <dbReference type="ARBA" id="ARBA00022553"/>
    </source>
</evidence>
<dbReference type="Gene3D" id="3.40.50.1000">
    <property type="entry name" value="HAD superfamily/HAD-like"/>
    <property type="match status" value="1"/>
</dbReference>
<organism evidence="20 21">
    <name type="scientific">Candidatus Pullichristensenella stercorigallinarum</name>
    <dbReference type="NCBI Taxonomy" id="2840909"/>
    <lineage>
        <taxon>Bacteria</taxon>
        <taxon>Bacillati</taxon>
        <taxon>Bacillota</taxon>
        <taxon>Clostridia</taxon>
        <taxon>Candidatus Pullichristensenella</taxon>
    </lineage>
</organism>
<dbReference type="EMBL" id="DVFZ01000103">
    <property type="protein sequence ID" value="HIQ83616.1"/>
    <property type="molecule type" value="Genomic_DNA"/>
</dbReference>
<dbReference type="PROSITE" id="PS00154">
    <property type="entry name" value="ATPASE_E1_E2"/>
    <property type="match status" value="1"/>
</dbReference>
<dbReference type="InterPro" id="IPR006415">
    <property type="entry name" value="P-type_ATPase_IIIB"/>
</dbReference>
<evidence type="ECO:0000256" key="6">
    <source>
        <dbReference type="ARBA" id="ARBA00022475"/>
    </source>
</evidence>
<dbReference type="Gene3D" id="2.70.150.10">
    <property type="entry name" value="Calcium-transporting ATPase, cytoplasmic transduction domain A"/>
    <property type="match status" value="1"/>
</dbReference>
<evidence type="ECO:0000256" key="2">
    <source>
        <dbReference type="ARBA" id="ARBA00004429"/>
    </source>
</evidence>
<evidence type="ECO:0000259" key="19">
    <source>
        <dbReference type="SMART" id="SM00831"/>
    </source>
</evidence>
<proteinExistence type="inferred from homology"/>
<gene>
    <name evidence="20" type="primary">mgtA</name>
    <name evidence="20" type="ORF">IAA52_11010</name>
</gene>
<evidence type="ECO:0000256" key="18">
    <source>
        <dbReference type="SAM" id="Phobius"/>
    </source>
</evidence>
<evidence type="ECO:0000256" key="7">
    <source>
        <dbReference type="ARBA" id="ARBA00022519"/>
    </source>
</evidence>
<keyword evidence="14 18" id="KW-1133">Transmembrane helix</keyword>
<dbReference type="Proteomes" id="UP000824260">
    <property type="component" value="Unassembled WGS sequence"/>
</dbReference>
<dbReference type="PRINTS" id="PR01836">
    <property type="entry name" value="MGATPASE"/>
</dbReference>
<keyword evidence="15 18" id="KW-0472">Membrane</keyword>
<dbReference type="Pfam" id="PF00122">
    <property type="entry name" value="E1-E2_ATPase"/>
    <property type="match status" value="1"/>
</dbReference>
<comment type="catalytic activity">
    <reaction evidence="17">
        <text>Mg(2+)(out) + ATP + H2O = Mg(2+)(in) + ADP + phosphate + H(+)</text>
        <dbReference type="Rhea" id="RHEA:10260"/>
        <dbReference type="ChEBI" id="CHEBI:15377"/>
        <dbReference type="ChEBI" id="CHEBI:15378"/>
        <dbReference type="ChEBI" id="CHEBI:18420"/>
        <dbReference type="ChEBI" id="CHEBI:30616"/>
        <dbReference type="ChEBI" id="CHEBI:43474"/>
        <dbReference type="ChEBI" id="CHEBI:456216"/>
        <dbReference type="EC" id="7.2.2.14"/>
    </reaction>
</comment>
<feature type="transmembrane region" description="Helical" evidence="18">
    <location>
        <begin position="868"/>
        <end position="888"/>
    </location>
</feature>
<evidence type="ECO:0000256" key="17">
    <source>
        <dbReference type="ARBA" id="ARBA00047295"/>
    </source>
</evidence>
<comment type="function">
    <text evidence="1">Mediates magnesium influx to the cytosol.</text>
</comment>
<dbReference type="InterPro" id="IPR023214">
    <property type="entry name" value="HAD_sf"/>
</dbReference>
<keyword evidence="6" id="KW-1003">Cell membrane</keyword>
<dbReference type="NCBIfam" id="NF011702">
    <property type="entry name" value="PRK15122.1"/>
    <property type="match status" value="1"/>
</dbReference>
<evidence type="ECO:0000313" key="21">
    <source>
        <dbReference type="Proteomes" id="UP000824260"/>
    </source>
</evidence>
<feature type="transmembrane region" description="Helical" evidence="18">
    <location>
        <begin position="754"/>
        <end position="777"/>
    </location>
</feature>
<evidence type="ECO:0000256" key="9">
    <source>
        <dbReference type="ARBA" id="ARBA00022692"/>
    </source>
</evidence>
<dbReference type="GO" id="GO:0016887">
    <property type="term" value="F:ATP hydrolysis activity"/>
    <property type="evidence" value="ECO:0007669"/>
    <property type="project" value="InterPro"/>
</dbReference>
<evidence type="ECO:0000256" key="1">
    <source>
        <dbReference type="ARBA" id="ARBA00003954"/>
    </source>
</evidence>
<feature type="transmembrane region" description="Helical" evidence="18">
    <location>
        <begin position="112"/>
        <end position="131"/>
    </location>
</feature>
<dbReference type="SUPFAM" id="SSF81653">
    <property type="entry name" value="Calcium ATPase, transduction domain A"/>
    <property type="match status" value="1"/>
</dbReference>
<feature type="transmembrane region" description="Helical" evidence="18">
    <location>
        <begin position="277"/>
        <end position="296"/>
    </location>
</feature>
<dbReference type="Pfam" id="PF00690">
    <property type="entry name" value="Cation_ATPase_N"/>
    <property type="match status" value="1"/>
</dbReference>
<dbReference type="SFLD" id="SFLDF00027">
    <property type="entry name" value="p-type_atpase"/>
    <property type="match status" value="1"/>
</dbReference>
<keyword evidence="9 18" id="KW-0812">Transmembrane</keyword>
<dbReference type="InterPro" id="IPR023299">
    <property type="entry name" value="ATPase_P-typ_cyto_dom_N"/>
</dbReference>
<dbReference type="SUPFAM" id="SSF56784">
    <property type="entry name" value="HAD-like"/>
    <property type="match status" value="1"/>
</dbReference>
<dbReference type="PANTHER" id="PTHR42861">
    <property type="entry name" value="CALCIUM-TRANSPORTING ATPASE"/>
    <property type="match status" value="1"/>
</dbReference>
<dbReference type="InterPro" id="IPR008250">
    <property type="entry name" value="ATPase_P-typ_transduc_dom_A_sf"/>
</dbReference>
<evidence type="ECO:0000256" key="4">
    <source>
        <dbReference type="ARBA" id="ARBA00012786"/>
    </source>
</evidence>
<feature type="transmembrane region" description="Helical" evidence="18">
    <location>
        <begin position="797"/>
        <end position="822"/>
    </location>
</feature>
<dbReference type="Pfam" id="PF00689">
    <property type="entry name" value="Cation_ATPase_C"/>
    <property type="match status" value="1"/>
</dbReference>
<keyword evidence="10" id="KW-0547">Nucleotide-binding</keyword>
<evidence type="ECO:0000256" key="11">
    <source>
        <dbReference type="ARBA" id="ARBA00022840"/>
    </source>
</evidence>
<keyword evidence="12" id="KW-0460">Magnesium</keyword>
<dbReference type="NCBIfam" id="TIGR01524">
    <property type="entry name" value="ATPase-IIIB_Mg"/>
    <property type="match status" value="1"/>
</dbReference>
<feature type="domain" description="Cation-transporting P-type ATPase N-terminal" evidence="19">
    <location>
        <begin position="28"/>
        <end position="102"/>
    </location>
</feature>
<reference evidence="20" key="1">
    <citation type="submission" date="2020-10" db="EMBL/GenBank/DDBJ databases">
        <authorList>
            <person name="Gilroy R."/>
        </authorList>
    </citation>
    <scope>NUCLEOTIDE SEQUENCE</scope>
    <source>
        <strain evidence="20">ChiSjej6B24-2974</strain>
    </source>
</reference>
<dbReference type="SMART" id="SM00831">
    <property type="entry name" value="Cation_ATPase_N"/>
    <property type="match status" value="1"/>
</dbReference>
<evidence type="ECO:0000256" key="16">
    <source>
        <dbReference type="ARBA" id="ARBA00029806"/>
    </source>
</evidence>
<dbReference type="SFLD" id="SFLDG00002">
    <property type="entry name" value="C1.7:_P-type_atpase_like"/>
    <property type="match status" value="1"/>
</dbReference>
<feature type="transmembrane region" description="Helical" evidence="18">
    <location>
        <begin position="78"/>
        <end position="100"/>
    </location>
</feature>
<sequence>MKKVNRKFAVMRALAGMVRQDEIRERLRWASAHAEAEVFERFATRQNGLDAQGVELAKEKYGCNIVSQGKKSAAVKRFFSAFISPFTAILLALAVISAFTDIVFAAPGERNYVTVIIIATMVFLSGALRFIQETRSGNVVERLSGMLHTTACVLRAGARMEISMDEIVVGDIIYLSAGDMIPADLRILEAKDLFVSQSALTGESEPVEKLGVVLDKGEATAEAQNLAFMGSNVVSGSARAIALAVGDDTMLGGMAKELEEKPVKTAFEKGIGDVSKVLIRFMLLMAPVVLFINGFTKGDWMQALLFAISVAVGLTPEMLPMIVTTSLAKGALAMSKNKVVIKNLNSIQNLGSMDVLCTDKTGTLTQDRVVLEYHLNIDGEEDDRVLRHAFLNSYFQTGLKNLIDVAVISRQEEKGAEALIHRYTKVDEIPFDFERRRMSVVVMDTDGKTQMVTKGAVEEMLKCCAYAECGGAIQPLGEDVRRLVLEKSAQMNEQGMRVIAVAQKTDPAPVGEFSAADEKDMVLIGFLAFLDPPKETTRAALDALREYGVAVKILTGDNEKVTRAICGQVGLRVDRILLGTQVDAMGDQELGKLAEETAVFAKLSPAQKARVVRVLRDRGHCVGYMGDGINDAAAMKAADVGISVDTAVDIAKESAGVVLLEKSLMVLEQGVIEGRKTYANMIKYIKMTASSNFGNMFSVLAASAFLPFLPMASLQLILLNLIYDICCTAISWDNVDEEYLKIPRRWNAAGISRFMLWIGPTSSVFDIATYLLLYFVLCPALTGGQLFSQLTDPAARAMYIALFQTGWFVESMWSQALVIHMIRTPKIPFVQSRASAPVMALTFLGIGAATLLPFTPVASALGLTALPLVYFAWLAAIIFGYMALATAIKKMYVRKRGELL</sequence>
<dbReference type="InterPro" id="IPR018303">
    <property type="entry name" value="ATPase_P-typ_P_site"/>
</dbReference>
<comment type="caution">
    <text evidence="20">The sequence shown here is derived from an EMBL/GenBank/DDBJ whole genome shotgun (WGS) entry which is preliminary data.</text>
</comment>
<evidence type="ECO:0000256" key="13">
    <source>
        <dbReference type="ARBA" id="ARBA00022967"/>
    </source>
</evidence>
<comment type="similarity">
    <text evidence="3">Belongs to the cation transport ATPase (P-type) (TC 3.A.3) family. Type IIIB subfamily.</text>
</comment>
<accession>A0A9D1CXA5</accession>
<evidence type="ECO:0000256" key="14">
    <source>
        <dbReference type="ARBA" id="ARBA00022989"/>
    </source>
</evidence>
<dbReference type="InterPro" id="IPR001757">
    <property type="entry name" value="P_typ_ATPase"/>
</dbReference>
<evidence type="ECO:0000256" key="15">
    <source>
        <dbReference type="ARBA" id="ARBA00023136"/>
    </source>
</evidence>